<evidence type="ECO:0000313" key="2">
    <source>
        <dbReference type="Proteomes" id="UP001519272"/>
    </source>
</evidence>
<comment type="caution">
    <text evidence="1">The sequence shown here is derived from an EMBL/GenBank/DDBJ whole genome shotgun (WGS) entry which is preliminary data.</text>
</comment>
<organism evidence="1 2">
    <name type="scientific">Paenibacillus turicensis</name>
    <dbReference type="NCBI Taxonomy" id="160487"/>
    <lineage>
        <taxon>Bacteria</taxon>
        <taxon>Bacillati</taxon>
        <taxon>Bacillota</taxon>
        <taxon>Bacilli</taxon>
        <taxon>Bacillales</taxon>
        <taxon>Paenibacillaceae</taxon>
        <taxon>Paenibacillus</taxon>
    </lineage>
</organism>
<dbReference type="RefSeq" id="WP_210088329.1">
    <property type="nucleotide sequence ID" value="NZ_JAGGKG010000004.1"/>
</dbReference>
<dbReference type="PROSITE" id="PS51257">
    <property type="entry name" value="PROKAR_LIPOPROTEIN"/>
    <property type="match status" value="1"/>
</dbReference>
<dbReference type="EMBL" id="JAGGKG010000004">
    <property type="protein sequence ID" value="MBP1904662.1"/>
    <property type="molecule type" value="Genomic_DNA"/>
</dbReference>
<sequence>MRKIKLGNLISLLILTLVIVITGCDRRLLYIGNSTSNAMNGSYKLFSGTEDKNINLKQGEILNIKYSSEVTSGKLFIQLFNPEKELINDFKTNASDDVEIKAEQSGKYQIKVIGEDASGSFDVSFSVK</sequence>
<reference evidence="1 2" key="1">
    <citation type="submission" date="2021-03" db="EMBL/GenBank/DDBJ databases">
        <title>Genomic Encyclopedia of Type Strains, Phase IV (KMG-IV): sequencing the most valuable type-strain genomes for metagenomic binning, comparative biology and taxonomic classification.</title>
        <authorList>
            <person name="Goeker M."/>
        </authorList>
    </citation>
    <scope>NUCLEOTIDE SEQUENCE [LARGE SCALE GENOMIC DNA]</scope>
    <source>
        <strain evidence="1 2">DSM 14349</strain>
    </source>
</reference>
<proteinExistence type="predicted"/>
<keyword evidence="2" id="KW-1185">Reference proteome</keyword>
<dbReference type="Gene3D" id="2.60.120.380">
    <property type="match status" value="1"/>
</dbReference>
<evidence type="ECO:0008006" key="3">
    <source>
        <dbReference type="Google" id="ProtNLM"/>
    </source>
</evidence>
<dbReference type="Proteomes" id="UP001519272">
    <property type="component" value="Unassembled WGS sequence"/>
</dbReference>
<accession>A0ABS4FQ11</accession>
<evidence type="ECO:0000313" key="1">
    <source>
        <dbReference type="EMBL" id="MBP1904662.1"/>
    </source>
</evidence>
<gene>
    <name evidence="1" type="ORF">J2Z32_001285</name>
</gene>
<name>A0ABS4FQ11_9BACL</name>
<protein>
    <recommendedName>
        <fullName evidence="3">Lipoprotein</fullName>
    </recommendedName>
</protein>